<accession>A0A1G7I6U4</accession>
<evidence type="ECO:0000313" key="2">
    <source>
        <dbReference type="Proteomes" id="UP000199355"/>
    </source>
</evidence>
<evidence type="ECO:0000313" key="1">
    <source>
        <dbReference type="EMBL" id="SDF08276.1"/>
    </source>
</evidence>
<dbReference type="RefSeq" id="WP_092152436.1">
    <property type="nucleotide sequence ID" value="NZ_FNBX01000001.1"/>
</dbReference>
<name>A0A1G7I6U4_9BACT</name>
<protein>
    <submittedName>
        <fullName evidence="1">Iron only nitrogenase protein AnfO (AnfO_nitrog)</fullName>
    </submittedName>
</protein>
<dbReference type="Proteomes" id="UP000199355">
    <property type="component" value="Unassembled WGS sequence"/>
</dbReference>
<dbReference type="AlphaFoldDB" id="A0A1G7I6U4"/>
<dbReference type="OrthoDB" id="200286at2"/>
<gene>
    <name evidence="1" type="ORF">SAMN05192586_101170</name>
</gene>
<organism evidence="1 2">
    <name type="scientific">Desulfovibrio legallii</name>
    <dbReference type="NCBI Taxonomy" id="571438"/>
    <lineage>
        <taxon>Bacteria</taxon>
        <taxon>Pseudomonadati</taxon>
        <taxon>Thermodesulfobacteriota</taxon>
        <taxon>Desulfovibrionia</taxon>
        <taxon>Desulfovibrionales</taxon>
        <taxon>Desulfovibrionaceae</taxon>
        <taxon>Desulfovibrio</taxon>
    </lineage>
</organism>
<proteinExistence type="predicted"/>
<dbReference type="Pfam" id="PF09582">
    <property type="entry name" value="AnfO_nitrog"/>
    <property type="match status" value="1"/>
</dbReference>
<dbReference type="EMBL" id="FNBX01000001">
    <property type="protein sequence ID" value="SDF08276.1"/>
    <property type="molecule type" value="Genomic_DNA"/>
</dbReference>
<sequence length="234" mass="25116">MTGLLDTTQMAVLHDAAGELAAPPTAAEVRVYMRGKGEWAEAARHALTLPGDAGLEELRSQARLLATRLGSCRIVVGAEDPGSLYGILDQQGFAVCLLDRFDPRALEGIRHGLLANLRPAPATPPRPAASRPHAMAPGRFFLDMAAAKETDPLFTAREAILVFIERTPFTHLQIKCEHAPRWLESFALVTGLVLETEALESGLKLLTLRQPAGRDEAALVGQKWYDAGGCSCGG</sequence>
<dbReference type="InterPro" id="IPR014287">
    <property type="entry name" value="Nase_Fe-Fe_AnfO"/>
</dbReference>
<reference evidence="2" key="1">
    <citation type="submission" date="2016-10" db="EMBL/GenBank/DDBJ databases">
        <authorList>
            <person name="Varghese N."/>
            <person name="Submissions S."/>
        </authorList>
    </citation>
    <scope>NUCLEOTIDE SEQUENCE [LARGE SCALE GENOMIC DNA]</scope>
    <source>
        <strain evidence="2">KHC7</strain>
    </source>
</reference>
<keyword evidence="2" id="KW-1185">Reference proteome</keyword>
<dbReference type="STRING" id="571438.SAMN05192586_101170"/>